<dbReference type="Pfam" id="PF01590">
    <property type="entry name" value="GAF"/>
    <property type="match status" value="1"/>
</dbReference>
<dbReference type="GO" id="GO:0005524">
    <property type="term" value="F:ATP binding"/>
    <property type="evidence" value="ECO:0007669"/>
    <property type="project" value="UniProtKB-KW"/>
</dbReference>
<evidence type="ECO:0000256" key="4">
    <source>
        <dbReference type="ARBA" id="ARBA00022543"/>
    </source>
</evidence>
<dbReference type="InterPro" id="IPR050351">
    <property type="entry name" value="BphY/WalK/GraS-like"/>
</dbReference>
<keyword evidence="16" id="KW-1185">Reference proteome</keyword>
<dbReference type="PANTHER" id="PTHR42878">
    <property type="entry name" value="TWO-COMPONENT HISTIDINE KINASE"/>
    <property type="match status" value="1"/>
</dbReference>
<dbReference type="GO" id="GO:0009881">
    <property type="term" value="F:photoreceptor activity"/>
    <property type="evidence" value="ECO:0007669"/>
    <property type="project" value="UniProtKB-KW"/>
</dbReference>
<dbReference type="PROSITE" id="PS50046">
    <property type="entry name" value="PHYTOCHROME_2"/>
    <property type="match status" value="1"/>
</dbReference>
<comment type="catalytic activity">
    <reaction evidence="1">
        <text>ATP + protein L-histidine = ADP + protein N-phospho-L-histidine.</text>
        <dbReference type="EC" id="2.7.13.3"/>
    </reaction>
</comment>
<keyword evidence="11" id="KW-0902">Two-component regulatory system</keyword>
<dbReference type="InterPro" id="IPR035965">
    <property type="entry name" value="PAS-like_dom_sf"/>
</dbReference>
<dbReference type="Proteomes" id="UP000608754">
    <property type="component" value="Unassembled WGS sequence"/>
</dbReference>
<evidence type="ECO:0000256" key="1">
    <source>
        <dbReference type="ARBA" id="ARBA00000085"/>
    </source>
</evidence>
<gene>
    <name evidence="15" type="ORF">IM532_02710</name>
</gene>
<sequence length="722" mass="83961">MISSYCADEKIRIPGKFQDFAYLIGLDADGIIHFYSENLKKLFPTEHEILSKSIDVIPILSHWLKNYFLHKNEFEDSIDTLVIENIEYYIYVLENESFQYIQIEEKIESAEEYNLNFIKIDEYESLTKKSDLWNKLVQDIYQFTKYDRIMVYQFLADGSGKVIAERTIDQIESYLNLHYPEEDIPSQARELYLSQKRRIFSDIDAPHHIIHSTTTEVDLTYCEARAMSPLHGQYLRNSGVKSSFSTSIIVENKLWGLVTCQNIEAKHVDLKNRIYAERLTNWASKLFTIFNYKAINKYSLALEENIQILKTKLLTYPDLKVGIKSNFNDFLKLAAADGVAYINKDEIIFDGMTPSPSKINEILVWYRENHPAENKTFIDRSFAKKHPTLVDNSSETSGIIISEINREDYKYFIWFRKEYNEHIQWAGNPEKEIIKTEINGIEQNVISPRASFKKFKQEIKGQSKIWSRKNEIAIHKLQNLLYEITFNHFDKIQELNHQLVKINDELDSFASTISHDLGTPLTVSKLNLQLLLTKVREDESQKTTLKTVLGQIETMEELMKNVLDLSRSSKVDLNFEKINMHHLIKNILEDVLTVYSNQNIQVECGELHFIHSDKTLIYQVFQNLISNAVKYSSKETVPKIKIESEVSDNFITYSIIDNGIGIPEHEISNLFKIFKRLDNATSYKGNGVGLSIVKKILDRLEATCDVCNNDDKGITFKLHFKK</sequence>
<evidence type="ECO:0000256" key="11">
    <source>
        <dbReference type="ARBA" id="ARBA00023012"/>
    </source>
</evidence>
<dbReference type="CDD" id="cd00082">
    <property type="entry name" value="HisKA"/>
    <property type="match status" value="1"/>
</dbReference>
<feature type="domain" description="Phytochrome chromophore attachment site" evidence="13">
    <location>
        <begin position="128"/>
        <end position="282"/>
    </location>
</feature>
<evidence type="ECO:0000259" key="14">
    <source>
        <dbReference type="PROSITE" id="PS50109"/>
    </source>
</evidence>
<comment type="similarity">
    <text evidence="2">In the N-terminal section; belongs to the phytochrome family.</text>
</comment>
<evidence type="ECO:0000256" key="3">
    <source>
        <dbReference type="ARBA" id="ARBA00012438"/>
    </source>
</evidence>
<dbReference type="InterPro" id="IPR001294">
    <property type="entry name" value="Phytochrome"/>
</dbReference>
<dbReference type="AlphaFoldDB" id="A0A8J7FQH2"/>
<dbReference type="SMART" id="SM00387">
    <property type="entry name" value="HATPase_c"/>
    <property type="match status" value="1"/>
</dbReference>
<evidence type="ECO:0000256" key="9">
    <source>
        <dbReference type="ARBA" id="ARBA00022840"/>
    </source>
</evidence>
<evidence type="ECO:0000256" key="12">
    <source>
        <dbReference type="ARBA" id="ARBA00023170"/>
    </source>
</evidence>
<evidence type="ECO:0000256" key="2">
    <source>
        <dbReference type="ARBA" id="ARBA00006402"/>
    </source>
</evidence>
<keyword evidence="7" id="KW-0547">Nucleotide-binding</keyword>
<protein>
    <recommendedName>
        <fullName evidence="3">histidine kinase</fullName>
        <ecNumber evidence="3">2.7.13.3</ecNumber>
    </recommendedName>
</protein>
<dbReference type="InterPro" id="IPR003594">
    <property type="entry name" value="HATPase_dom"/>
</dbReference>
<evidence type="ECO:0000313" key="16">
    <source>
        <dbReference type="Proteomes" id="UP000608754"/>
    </source>
</evidence>
<comment type="caution">
    <text evidence="15">The sequence shown here is derived from an EMBL/GenBank/DDBJ whole genome shotgun (WGS) entry which is preliminary data.</text>
</comment>
<dbReference type="InterPro" id="IPR003661">
    <property type="entry name" value="HisK_dim/P_dom"/>
</dbReference>
<dbReference type="InterPro" id="IPR036097">
    <property type="entry name" value="HisK_dim/P_sf"/>
</dbReference>
<dbReference type="Gene3D" id="3.30.565.10">
    <property type="entry name" value="Histidine kinase-like ATPase, C-terminal domain"/>
    <property type="match status" value="1"/>
</dbReference>
<dbReference type="GO" id="GO:0007234">
    <property type="term" value="P:osmosensory signaling via phosphorelay pathway"/>
    <property type="evidence" value="ECO:0007669"/>
    <property type="project" value="TreeGrafter"/>
</dbReference>
<dbReference type="PANTHER" id="PTHR42878:SF7">
    <property type="entry name" value="SENSOR HISTIDINE KINASE GLRK"/>
    <property type="match status" value="1"/>
</dbReference>
<keyword evidence="5" id="KW-0716">Sensory transduction</keyword>
<evidence type="ECO:0000256" key="10">
    <source>
        <dbReference type="ARBA" id="ARBA00022991"/>
    </source>
</evidence>
<evidence type="ECO:0000259" key="13">
    <source>
        <dbReference type="PROSITE" id="PS50046"/>
    </source>
</evidence>
<dbReference type="Gene3D" id="3.30.450.270">
    <property type="match status" value="1"/>
</dbReference>
<dbReference type="RefSeq" id="WP_194181907.1">
    <property type="nucleotide sequence ID" value="NZ_JADGIK010000001.1"/>
</dbReference>
<dbReference type="GO" id="GO:0009584">
    <property type="term" value="P:detection of visible light"/>
    <property type="evidence" value="ECO:0007669"/>
    <property type="project" value="InterPro"/>
</dbReference>
<dbReference type="CDD" id="cd00075">
    <property type="entry name" value="HATPase"/>
    <property type="match status" value="1"/>
</dbReference>
<dbReference type="InterPro" id="IPR036890">
    <property type="entry name" value="HATPase_C_sf"/>
</dbReference>
<dbReference type="Pfam" id="PF00360">
    <property type="entry name" value="PHY"/>
    <property type="match status" value="1"/>
</dbReference>
<dbReference type="SUPFAM" id="SSF55781">
    <property type="entry name" value="GAF domain-like"/>
    <property type="match status" value="2"/>
</dbReference>
<dbReference type="Gene3D" id="3.30.450.20">
    <property type="entry name" value="PAS domain"/>
    <property type="match status" value="1"/>
</dbReference>
<dbReference type="GO" id="GO:0030295">
    <property type="term" value="F:protein kinase activator activity"/>
    <property type="evidence" value="ECO:0007669"/>
    <property type="project" value="TreeGrafter"/>
</dbReference>
<dbReference type="PROSITE" id="PS50109">
    <property type="entry name" value="HIS_KIN"/>
    <property type="match status" value="1"/>
</dbReference>
<dbReference type="EMBL" id="JADGIK010000001">
    <property type="protein sequence ID" value="MBF0596383.1"/>
    <property type="molecule type" value="Genomic_DNA"/>
</dbReference>
<evidence type="ECO:0000256" key="6">
    <source>
        <dbReference type="ARBA" id="ARBA00022679"/>
    </source>
</evidence>
<keyword evidence="10" id="KW-0157">Chromophore</keyword>
<dbReference type="InterPro" id="IPR013515">
    <property type="entry name" value="Phytochrome_cen-reg"/>
</dbReference>
<dbReference type="SUPFAM" id="SSF55785">
    <property type="entry name" value="PYP-like sensor domain (PAS domain)"/>
    <property type="match status" value="1"/>
</dbReference>
<evidence type="ECO:0000256" key="5">
    <source>
        <dbReference type="ARBA" id="ARBA00022606"/>
    </source>
</evidence>
<keyword evidence="6" id="KW-0808">Transferase</keyword>
<dbReference type="InterPro" id="IPR005467">
    <property type="entry name" value="His_kinase_dom"/>
</dbReference>
<dbReference type="SMART" id="SM00388">
    <property type="entry name" value="HisKA"/>
    <property type="match status" value="1"/>
</dbReference>
<dbReference type="InterPro" id="IPR016132">
    <property type="entry name" value="Phyto_chromo_attachment"/>
</dbReference>
<dbReference type="Gene3D" id="3.30.450.40">
    <property type="match status" value="1"/>
</dbReference>
<keyword evidence="8" id="KW-0418">Kinase</keyword>
<evidence type="ECO:0000256" key="7">
    <source>
        <dbReference type="ARBA" id="ARBA00022741"/>
    </source>
</evidence>
<dbReference type="SUPFAM" id="SSF47384">
    <property type="entry name" value="Homodimeric domain of signal transducing histidine kinase"/>
    <property type="match status" value="1"/>
</dbReference>
<name>A0A8J7FQH2_9FLAO</name>
<dbReference type="Gene3D" id="1.10.287.130">
    <property type="match status" value="1"/>
</dbReference>
<dbReference type="InterPro" id="IPR043150">
    <property type="entry name" value="Phytochrome_PHY_sf"/>
</dbReference>
<dbReference type="Pfam" id="PF00512">
    <property type="entry name" value="HisKA"/>
    <property type="match status" value="1"/>
</dbReference>
<dbReference type="InterPro" id="IPR029016">
    <property type="entry name" value="GAF-like_dom_sf"/>
</dbReference>
<dbReference type="EC" id="2.7.13.3" evidence="3"/>
<organism evidence="15 16">
    <name type="scientific">Faecalibacter rhinopitheci</name>
    <dbReference type="NCBI Taxonomy" id="2779678"/>
    <lineage>
        <taxon>Bacteria</taxon>
        <taxon>Pseudomonadati</taxon>
        <taxon>Bacteroidota</taxon>
        <taxon>Flavobacteriia</taxon>
        <taxon>Flavobacteriales</taxon>
        <taxon>Weeksellaceae</taxon>
        <taxon>Faecalibacter</taxon>
    </lineage>
</organism>
<dbReference type="GO" id="GO:0000155">
    <property type="term" value="F:phosphorelay sensor kinase activity"/>
    <property type="evidence" value="ECO:0007669"/>
    <property type="project" value="InterPro"/>
</dbReference>
<accession>A0A8J7FQH2</accession>
<dbReference type="PRINTS" id="PR01033">
    <property type="entry name" value="PHYTOCHROME"/>
</dbReference>
<dbReference type="GO" id="GO:0000156">
    <property type="term" value="F:phosphorelay response regulator activity"/>
    <property type="evidence" value="ECO:0007669"/>
    <property type="project" value="TreeGrafter"/>
</dbReference>
<proteinExistence type="inferred from homology"/>
<dbReference type="InterPro" id="IPR003018">
    <property type="entry name" value="GAF"/>
</dbReference>
<reference evidence="15" key="1">
    <citation type="submission" date="2020-10" db="EMBL/GenBank/DDBJ databases">
        <authorList>
            <person name="Lu T."/>
            <person name="Wang Q."/>
            <person name="Han X."/>
        </authorList>
    </citation>
    <scope>NUCLEOTIDE SEQUENCE</scope>
    <source>
        <strain evidence="15">WQ 117</strain>
    </source>
</reference>
<keyword evidence="4" id="KW-0600">Photoreceptor protein</keyword>
<dbReference type="GO" id="GO:0006355">
    <property type="term" value="P:regulation of DNA-templated transcription"/>
    <property type="evidence" value="ECO:0007669"/>
    <property type="project" value="InterPro"/>
</dbReference>
<evidence type="ECO:0000256" key="8">
    <source>
        <dbReference type="ARBA" id="ARBA00022777"/>
    </source>
</evidence>
<keyword evidence="12" id="KW-0675">Receptor</keyword>
<dbReference type="Pfam" id="PF02518">
    <property type="entry name" value="HATPase_c"/>
    <property type="match status" value="1"/>
</dbReference>
<evidence type="ECO:0000313" key="15">
    <source>
        <dbReference type="EMBL" id="MBF0596383.1"/>
    </source>
</evidence>
<keyword evidence="9" id="KW-0067">ATP-binding</keyword>
<dbReference type="SUPFAM" id="SSF55874">
    <property type="entry name" value="ATPase domain of HSP90 chaperone/DNA topoisomerase II/histidine kinase"/>
    <property type="match status" value="1"/>
</dbReference>
<feature type="domain" description="Histidine kinase" evidence="14">
    <location>
        <begin position="512"/>
        <end position="722"/>
    </location>
</feature>